<proteinExistence type="predicted"/>
<dbReference type="Gene3D" id="3.30.70.240">
    <property type="match status" value="1"/>
</dbReference>
<evidence type="ECO:0000313" key="1">
    <source>
        <dbReference type="EMBL" id="NIZ69139.1"/>
    </source>
</evidence>
<dbReference type="EMBL" id="JAATLM010000001">
    <property type="protein sequence ID" value="NIZ69139.1"/>
    <property type="molecule type" value="Genomic_DNA"/>
</dbReference>
<accession>A0A968KU45</accession>
<dbReference type="RefSeq" id="WP_167695240.1">
    <property type="nucleotide sequence ID" value="NZ_CP118181.1"/>
</dbReference>
<keyword evidence="2" id="KW-1185">Reference proteome</keyword>
<dbReference type="AlphaFoldDB" id="A0A968KU45"/>
<organism evidence="1 2">
    <name type="scientific">Entomospira culicis</name>
    <dbReference type="NCBI Taxonomy" id="2719989"/>
    <lineage>
        <taxon>Bacteria</taxon>
        <taxon>Pseudomonadati</taxon>
        <taxon>Spirochaetota</taxon>
        <taxon>Spirochaetia</taxon>
        <taxon>Spirochaetales</taxon>
        <taxon>Spirochaetaceae</taxon>
        <taxon>Entomospira</taxon>
    </lineage>
</organism>
<evidence type="ECO:0000313" key="2">
    <source>
        <dbReference type="Proteomes" id="UP000778951"/>
    </source>
</evidence>
<name>A0A968KU45_9SPIO</name>
<comment type="caution">
    <text evidence="1">The sequence shown here is derived from an EMBL/GenBank/DDBJ whole genome shotgun (WGS) entry which is preliminary data.</text>
</comment>
<reference evidence="1" key="1">
    <citation type="submission" date="2020-03" db="EMBL/GenBank/DDBJ databases">
        <title>Spirochaetal bacteria isolated from arthropods constitute a novel genus Entomospira genus novum within the order Spirochaetales.</title>
        <authorList>
            <person name="Grana-Miraglia L."/>
            <person name="Sikutova S."/>
            <person name="Fingerle V."/>
            <person name="Sing A."/>
            <person name="Castillo-Ramirez S."/>
            <person name="Margos G."/>
            <person name="Rudolf I."/>
        </authorList>
    </citation>
    <scope>NUCLEOTIDE SEQUENCE</scope>
    <source>
        <strain evidence="1">BR149</strain>
    </source>
</reference>
<dbReference type="Proteomes" id="UP000778951">
    <property type="component" value="Unassembled WGS sequence"/>
</dbReference>
<sequence length="120" mass="14367">MYAITFDFDTACLEKHFSSDDITRDLDMDIILPAQITEKVKRAYIKAYYLARRYLEQNGVKWKQGSVYFYQDKSIQYNLLVLKIIRKMAKKYPWFLDCSRDVRMLKIEAENDVLAFLKDD</sequence>
<protein>
    <submittedName>
        <fullName evidence="1">Uncharacterized protein</fullName>
    </submittedName>
</protein>
<gene>
    <name evidence="1" type="ORF">HCT48_02785</name>
</gene>